<dbReference type="EMBL" id="JAPFFF010000021">
    <property type="protein sequence ID" value="KAK8854425.1"/>
    <property type="molecule type" value="Genomic_DNA"/>
</dbReference>
<name>A0ABR2HXR1_9EUKA</name>
<feature type="transmembrane region" description="Helical" evidence="1">
    <location>
        <begin position="1402"/>
        <end position="1424"/>
    </location>
</feature>
<accession>A0ABR2HXR1</accession>
<dbReference type="Proteomes" id="UP001470230">
    <property type="component" value="Unassembled WGS sequence"/>
</dbReference>
<evidence type="ECO:0000256" key="1">
    <source>
        <dbReference type="SAM" id="Phobius"/>
    </source>
</evidence>
<keyword evidence="1" id="KW-0812">Transmembrane</keyword>
<protein>
    <recommendedName>
        <fullName evidence="4">Right handed beta helix domain-containing protein</fullName>
    </recommendedName>
</protein>
<gene>
    <name evidence="2" type="ORF">M9Y10_016987</name>
</gene>
<dbReference type="SMART" id="SM00710">
    <property type="entry name" value="PbH1"/>
    <property type="match status" value="14"/>
</dbReference>
<keyword evidence="1" id="KW-1133">Transmembrane helix</keyword>
<proteinExistence type="predicted"/>
<keyword evidence="1" id="KW-0472">Membrane</keyword>
<sequence>MDISGTRTCFPKDPDCPIVNFSDPKTYKCGQTCWSDSGDTTFSYTFKGVQFLVYGNKSKEYKSFELYFDGKKLITINEEQEEDEPYALLYTSSVYQYGTHTITAKGIQGQKFSLFKFAFWPHLKSKRLNISEMESTGKWILESDEIGGTREYSQSQGASKSLTIEASKLWVYGTPDPGHGQLRISFNAIDQIVNTAGTRKDGTLMFESEEIPTTFHQLDLVSVDSKPVLIYCVYYLYDPPQPTRMPYPSRTPIPGTNMSFIDKTFTGSDIVQINNGQPQYKDVKQISGCTFKNIAKSRNYFIRLDSEVLFYDNRIEFDKASFDNPAPIFLTQVFKGQMTISRCTFIRCASSDHNDGNVLNIRGTLDAFIEDCRFVNCYAEGRDGQAVVQFNEKNNNLVKFTDCTFQFSTSTGACHAFNGNNSKLIFNHCTLSKCGAAILTNDVNQFEFTNNVVTSAGQDLIKIDNLLKASPIITGNTFKFNEIDSSNLITLIHTVDRIDFINNSFVSNTLIGNGKSVEGGGIGLFVKKSTDTANRLYFINCSFDENKNNYADSNSNEGGALHLGSSPSTELIIQKCQFKGNSCQQGRGAAISTTTKADVTIEDCTFEKNVAKTEGNVLYISQDSTTEVKLSIKRCNFIDNGDNQKSMISGSCVGLEFDACQVKYTNKAKASQAISLSVKGAVTLSNTDFTNCSTSSDSSVLFTQQKADSTVTISKCNFLNCKAKSFVAQITNGKSVVTGCAFTFDTNDENSAGGAVKSECNDFSCTYCTFTRNYFSGTLTVKQSGSQNGAVDISNCIFDDCGGENTRCFSITTFTTSLTFSSNEIRNMKPMKKGYFGAINPNSKIDTLEMKNITFADNVCNALFGGGSGLWVNGVKNFYFNDCKFINNVAIKDTETRISNYYAGDGGGIQYGFTESIYNINMKFENCLFSKNKAIRHGGAIALQTTGTVEIISCTFEENVANYQYQSSSSELLAENYFHLKSEGRGGAIYINPSFTDKNNKKAHMESVKIEKCTFKSNSAFDGFAIYIEGDDDGTEFSITGNKFTNNYDGTDHSNNRGVIITEIDKLMSQKIDETNTFDPYPKNLKIFPIISVDHSARTLAPTPMATPQDMDFGADQCTPGCYFVGGEEPILFKPQKKIFEDIENATGSGSAIFIENAGCLIIDSSFTNCSSPNNGGGAIYIDTEVDNVIHAINIENTLFKQCKSTCGGAVYIRSVYECSPVSIKSCIFEKNEVLQRTSRDKNDNLFGGSAAYLNVRDGTVFNCSFHHNTGKGGALKLVNNFDTDSKSVLLHHFLNRYSVVVSDCLFETDDKQTSSVFYYGGKFGSEFQISNCEFVGVLDKDAHHIDGVRTSKKAPKLTILNCKFSDDYKSSLNNKDNYLSINLKEQVFGSDSVQQKESSSFNLASVVVLAIAALLAIVAAVVVNKKPNQTTDEEKDEEMIKEEL</sequence>
<dbReference type="PANTHER" id="PTHR11319">
    <property type="entry name" value="G PROTEIN-COUPLED RECEPTOR-RELATED"/>
    <property type="match status" value="1"/>
</dbReference>
<evidence type="ECO:0000313" key="2">
    <source>
        <dbReference type="EMBL" id="KAK8854425.1"/>
    </source>
</evidence>
<evidence type="ECO:0000313" key="3">
    <source>
        <dbReference type="Proteomes" id="UP001470230"/>
    </source>
</evidence>
<dbReference type="InterPro" id="IPR006626">
    <property type="entry name" value="PbH1"/>
</dbReference>
<dbReference type="Gene3D" id="2.60.120.260">
    <property type="entry name" value="Galactose-binding domain-like"/>
    <property type="match status" value="2"/>
</dbReference>
<comment type="caution">
    <text evidence="2">The sequence shown here is derived from an EMBL/GenBank/DDBJ whole genome shotgun (WGS) entry which is preliminary data.</text>
</comment>
<organism evidence="2 3">
    <name type="scientific">Tritrichomonas musculus</name>
    <dbReference type="NCBI Taxonomy" id="1915356"/>
    <lineage>
        <taxon>Eukaryota</taxon>
        <taxon>Metamonada</taxon>
        <taxon>Parabasalia</taxon>
        <taxon>Tritrichomonadida</taxon>
        <taxon>Tritrichomonadidae</taxon>
        <taxon>Tritrichomonas</taxon>
    </lineage>
</organism>
<reference evidence="2 3" key="1">
    <citation type="submission" date="2024-04" db="EMBL/GenBank/DDBJ databases">
        <title>Tritrichomonas musculus Genome.</title>
        <authorList>
            <person name="Alves-Ferreira E."/>
            <person name="Grigg M."/>
            <person name="Lorenzi H."/>
            <person name="Galac M."/>
        </authorList>
    </citation>
    <scope>NUCLEOTIDE SEQUENCE [LARGE SCALE GENOMIC DNA]</scope>
    <source>
        <strain evidence="2 3">EAF2021</strain>
    </source>
</reference>
<dbReference type="SUPFAM" id="SSF51126">
    <property type="entry name" value="Pectin lyase-like"/>
    <property type="match status" value="5"/>
</dbReference>
<dbReference type="InterPro" id="IPR011050">
    <property type="entry name" value="Pectin_lyase_fold/virulence"/>
</dbReference>
<dbReference type="PANTHER" id="PTHR11319:SF35">
    <property type="entry name" value="OUTER MEMBRANE PROTEIN PMPC-RELATED"/>
    <property type="match status" value="1"/>
</dbReference>
<keyword evidence="3" id="KW-1185">Reference proteome</keyword>
<evidence type="ECO:0008006" key="4">
    <source>
        <dbReference type="Google" id="ProtNLM"/>
    </source>
</evidence>